<sequence>MSFENVRDTSGVNPFDEESRRKWTKAYLIADGQYNVSSLERRYKSSVEGIGKKLDAVGVDQVGEVYFEFLCDEAVWMKTYHNRDKFGLAPEWPFKEKPGRFDMSMGPSVNYRRWRVENGLSVPAEAPKPAPAEERITVVSSADADEPKSPVTRGVVVPPPQQALPTRPAPVRQATNAQRQGSAATQSSVDVAKKISGLARSMFAHNAALDASRSQAAKEAKEKKAEEMAAAKADAKAVKVEVAQERHAAEVARIKAIEATRVTDWSEEEDDGSPIIPLDEPVAVLPDFRADTEMPWQAEFPTMASRQAIWEDLYPTYGKKPFVGAISDCFQVMIPSWLDFHRLVLGEDKVVYNEIRRLISPMLTIAWPVNNGKPFALVVGIDPRFEDWSESPYLRLEVRRLWVSVCHWVLLATKGDSMTLADHLALLNAQEKCEAPMDEVAWDKLSAAYAATMQDPRTAEDIAKNGHEAEERLIPELHAILQQPPRVAQEYLGVWVRRDRPDANMRLGFAFKYWVRVAIKSGKGTKEVTAWYHALAKELEEEKTPEEGSE</sequence>
<comment type="caution">
    <text evidence="3">The sequence shown here is derived from an EMBL/GenBank/DDBJ whole genome shotgun (WGS) entry which is preliminary data.</text>
</comment>
<dbReference type="AlphaFoldDB" id="A0A9Q9RTZ4"/>
<name>A0A9Q9RTZ4_FUSFU</name>
<dbReference type="Proteomes" id="UP000760494">
    <property type="component" value="Unassembled WGS sequence"/>
</dbReference>
<dbReference type="EMBL" id="CABFJX010000374">
    <property type="protein sequence ID" value="VTT74591.1"/>
    <property type="molecule type" value="Genomic_DNA"/>
</dbReference>
<feature type="compositionally biased region" description="Polar residues" evidence="2">
    <location>
        <begin position="173"/>
        <end position="188"/>
    </location>
</feature>
<protein>
    <submittedName>
        <fullName evidence="3">Uncharacterized protein</fullName>
    </submittedName>
</protein>
<evidence type="ECO:0000313" key="3">
    <source>
        <dbReference type="EMBL" id="VTT74591.1"/>
    </source>
</evidence>
<keyword evidence="1" id="KW-0175">Coiled coil</keyword>
<evidence type="ECO:0000256" key="1">
    <source>
        <dbReference type="SAM" id="Coils"/>
    </source>
</evidence>
<reference evidence="3" key="1">
    <citation type="submission" date="2019-05" db="EMBL/GenBank/DDBJ databases">
        <authorList>
            <person name="Piombo E."/>
        </authorList>
    </citation>
    <scope>NUCLEOTIDE SEQUENCE</scope>
    <source>
        <strain evidence="3">C2S</strain>
    </source>
</reference>
<organism evidence="3 4">
    <name type="scientific">Fusarium fujikuroi</name>
    <name type="common">Bakanae and foot rot disease fungus</name>
    <name type="synonym">Gibberella fujikuroi</name>
    <dbReference type="NCBI Taxonomy" id="5127"/>
    <lineage>
        <taxon>Eukaryota</taxon>
        <taxon>Fungi</taxon>
        <taxon>Dikarya</taxon>
        <taxon>Ascomycota</taxon>
        <taxon>Pezizomycotina</taxon>
        <taxon>Sordariomycetes</taxon>
        <taxon>Hypocreomycetidae</taxon>
        <taxon>Hypocreales</taxon>
        <taxon>Nectriaceae</taxon>
        <taxon>Fusarium</taxon>
        <taxon>Fusarium fujikuroi species complex</taxon>
    </lineage>
</organism>
<accession>A0A9Q9RTZ4</accession>
<feature type="coiled-coil region" evidence="1">
    <location>
        <begin position="214"/>
        <end position="241"/>
    </location>
</feature>
<evidence type="ECO:0000313" key="4">
    <source>
        <dbReference type="Proteomes" id="UP000760494"/>
    </source>
</evidence>
<proteinExistence type="predicted"/>
<gene>
    <name evidence="3" type="ORF">C2S_1776</name>
</gene>
<evidence type="ECO:0000256" key="2">
    <source>
        <dbReference type="SAM" id="MobiDB-lite"/>
    </source>
</evidence>
<feature type="region of interest" description="Disordered" evidence="2">
    <location>
        <begin position="141"/>
        <end position="188"/>
    </location>
</feature>